<protein>
    <submittedName>
        <fullName evidence="1">Formylglycine-generating enzyme family protein</fullName>
    </submittedName>
</protein>
<dbReference type="EMBL" id="CP114066">
    <property type="protein sequence ID" value="WAT23360.1"/>
    <property type="molecule type" value="Genomic_DNA"/>
</dbReference>
<dbReference type="InterPro" id="IPR042095">
    <property type="entry name" value="SUMF_sf"/>
</dbReference>
<dbReference type="Proteomes" id="UP001164713">
    <property type="component" value="Chromosome"/>
</dbReference>
<organism evidence="1 2">
    <name type="scientific">Bacillus halotolerans</name>
    <dbReference type="NCBI Taxonomy" id="260554"/>
    <lineage>
        <taxon>Bacteria</taxon>
        <taxon>Bacillati</taxon>
        <taxon>Bacillota</taxon>
        <taxon>Bacilli</taxon>
        <taxon>Bacillales</taxon>
        <taxon>Bacillaceae</taxon>
        <taxon>Bacillus</taxon>
    </lineage>
</organism>
<proteinExistence type="predicted"/>
<reference evidence="1" key="1">
    <citation type="submission" date="2022-12" db="EMBL/GenBank/DDBJ databases">
        <title>Genomic of Bacillus halotolerans.</title>
        <authorList>
            <person name="Xu G."/>
            <person name="Ding Y."/>
        </authorList>
    </citation>
    <scope>NUCLEOTIDE SEQUENCE</scope>
    <source>
        <strain evidence="1">B13</strain>
    </source>
</reference>
<accession>A0ABY7I8C7</accession>
<sequence>MVSWYDALEYCNKRSIQEGLKPYYNIIKNKKDFNKQSEYGNLK</sequence>
<evidence type="ECO:0000313" key="1">
    <source>
        <dbReference type="EMBL" id="WAT23360.1"/>
    </source>
</evidence>
<evidence type="ECO:0000313" key="2">
    <source>
        <dbReference type="Proteomes" id="UP001164713"/>
    </source>
</evidence>
<name>A0ABY7I8C7_9BACI</name>
<gene>
    <name evidence="1" type="ORF">O0R52_09675</name>
</gene>
<dbReference type="Gene3D" id="3.90.1580.10">
    <property type="entry name" value="paralog of FGE (formylglycine-generating enzyme)"/>
    <property type="match status" value="1"/>
</dbReference>
<keyword evidence="2" id="KW-1185">Reference proteome</keyword>